<dbReference type="Gene3D" id="2.10.25.10">
    <property type="entry name" value="Laminin"/>
    <property type="match status" value="2"/>
</dbReference>
<dbReference type="GO" id="GO:0034332">
    <property type="term" value="P:adherens junction organization"/>
    <property type="evidence" value="ECO:0007669"/>
    <property type="project" value="TreeGrafter"/>
</dbReference>
<evidence type="ECO:0000256" key="9">
    <source>
        <dbReference type="PROSITE-ProRule" id="PRU00043"/>
    </source>
</evidence>
<dbReference type="GO" id="GO:0045296">
    <property type="term" value="F:cadherin binding"/>
    <property type="evidence" value="ECO:0007669"/>
    <property type="project" value="TreeGrafter"/>
</dbReference>
<keyword evidence="7 12" id="KW-0472">Membrane</keyword>
<dbReference type="Pfam" id="PF22417">
    <property type="entry name" value="Hmr1_E-cad-like"/>
    <property type="match status" value="1"/>
</dbReference>
<dbReference type="SMART" id="SM00112">
    <property type="entry name" value="CA"/>
    <property type="match status" value="2"/>
</dbReference>
<evidence type="ECO:0000256" key="7">
    <source>
        <dbReference type="ARBA" id="ARBA00023136"/>
    </source>
</evidence>
<dbReference type="InterPro" id="IPR027397">
    <property type="entry name" value="Catenin-bd_sf"/>
</dbReference>
<dbReference type="InterPro" id="IPR013320">
    <property type="entry name" value="ConA-like_dom_sf"/>
</dbReference>
<dbReference type="GO" id="GO:0007043">
    <property type="term" value="P:cell-cell junction assembly"/>
    <property type="evidence" value="ECO:0007669"/>
    <property type="project" value="TreeGrafter"/>
</dbReference>
<comment type="caution">
    <text evidence="16">The sequence shown here is derived from an EMBL/GenBank/DDBJ whole genome shotgun (WGS) entry which is preliminary data.</text>
</comment>
<keyword evidence="4" id="KW-0677">Repeat</keyword>
<feature type="domain" description="EGF-like" evidence="14">
    <location>
        <begin position="473"/>
        <end position="510"/>
    </location>
</feature>
<dbReference type="PROSITE" id="PS50025">
    <property type="entry name" value="LAM_G_DOMAIN"/>
    <property type="match status" value="1"/>
</dbReference>
<dbReference type="CDD" id="cd00110">
    <property type="entry name" value="LamG"/>
    <property type="match status" value="1"/>
</dbReference>
<evidence type="ECO:0000256" key="6">
    <source>
        <dbReference type="ARBA" id="ARBA00022989"/>
    </source>
</evidence>
<evidence type="ECO:0000259" key="13">
    <source>
        <dbReference type="PROSITE" id="PS50025"/>
    </source>
</evidence>
<dbReference type="InterPro" id="IPR001791">
    <property type="entry name" value="Laminin_G"/>
</dbReference>
<dbReference type="GO" id="GO:0005509">
    <property type="term" value="F:calcium ion binding"/>
    <property type="evidence" value="ECO:0007669"/>
    <property type="project" value="UniProtKB-UniRule"/>
</dbReference>
<evidence type="ECO:0000256" key="10">
    <source>
        <dbReference type="PROSITE-ProRule" id="PRU00076"/>
    </source>
</evidence>
<evidence type="ECO:0000259" key="15">
    <source>
        <dbReference type="PROSITE" id="PS50268"/>
    </source>
</evidence>
<feature type="domain" description="Cadherin" evidence="15">
    <location>
        <begin position="109"/>
        <end position="215"/>
    </location>
</feature>
<dbReference type="PANTHER" id="PTHR24027:SF422">
    <property type="entry name" value="CADHERIN DOMAIN-CONTAINING PROTEIN"/>
    <property type="match status" value="1"/>
</dbReference>
<dbReference type="PANTHER" id="PTHR24027">
    <property type="entry name" value="CADHERIN-23"/>
    <property type="match status" value="1"/>
</dbReference>
<dbReference type="Pfam" id="PF02210">
    <property type="entry name" value="Laminin_G_2"/>
    <property type="match status" value="1"/>
</dbReference>
<evidence type="ECO:0000256" key="11">
    <source>
        <dbReference type="SAM" id="MobiDB-lite"/>
    </source>
</evidence>
<keyword evidence="17" id="KW-1185">Reference proteome</keyword>
<dbReference type="GO" id="GO:0009887">
    <property type="term" value="P:animal organ morphogenesis"/>
    <property type="evidence" value="ECO:0007669"/>
    <property type="project" value="UniProtKB-ARBA"/>
</dbReference>
<sequence length="1165" mass="127363">MECAGGTQRRQVVQSSYRPPSCPFISVRQLGFRINRESDPKRQFMIDQDGTLKVANMLDREDIAVYRLIIEAFDAAGNVGSQMVMVYLQDVNDNGPIPYTQPDPCIFMENTPPEAQPVCMIFARDADTAEYGPPFRFEVNQGKFKYQKYLGISFDPTGDGGNGSMIVRPTTQFDREADEPGKILEIPLILSDKAGKTNEQSVYIIIGDENDNPMNDGQKAITVNSYLGKLQKTVIGRVYVNDKDDWDLPDKRFTWKKSVPGFDLSNVGGEITMDADMRPGTYSLVAEVVDVVRNERAEGRVDVSVQAVDQTEFDSQGSIQLLLSHETAIQYPSDLIRDSSGSSPLDIFKSEVASYIGAGALVQVFAVQLDHATLQTGPPVPVVTVRFAVAANNQDPAMLQGLLASRRTRLQQKLGTIVVSVGVDMCKFTTCDTGCRTENTATFDGVLVEANATAFVGVNAKSTDKCECPVWDSPAQCRHGLCHNGGVCHNTNPGFFCECRNDELKGLRCQGTTRSFSGNGFAWYKNMPACTALDISLQFLTSHSDGLLLYNGPMSDSSDRYEIEYRDYILLALRGGQVVLEMNMNGQASSNVTVQSGSLNDGKWHDVHIRQDGRYIELVVDGCRYLTGGADGQVDDRSCRATLVTRDDDERLNIVTPLQIGGLAPLQNQNYPPIIAQQTGLQGCVRNLIVNNDQYDLATPAYEQNSERGCKLWGSACDANTIDSVSHCIHGDCYADVEGTPKCICDPGYGGDRCEKKLDWVQFGVNSYLEYSVMNAMLDEQWTDVDLLFIPGRTASSAELSYGSDGLSSYVSSSVEGQIPTANIFIQNNAQPGTTPITLQLPGVQLKENVSYWMQLERNPTRAQLAVDGSYIDRQPLDPTKQSFALAIKDLLFSSKGQGSARGFQGCVGTYRWNKIQLPLTKADDTSANALIHLASDTGVTKGCSLRSTCQTVPSNYCGGSFICLDFWKGPFCTCPEGANVILADDGQVIGCGEQLAVSRLGISSPAIILILAFLLLLIALVMSMVFYSRRQTPPFEQVRPEDLNRDNLRPYAIEGGGEADTDQYSLAHLRKPVMPLDGSNGIGHSIAPPVYPDRRGPVDDALRSRLRELESDPNSAPFDELRVYEDEGDNVSMVTLESLESQVGAGAGGGAHPAATQEWGPRYP</sequence>
<comment type="subcellular location">
    <subcellularLocation>
        <location evidence="1">Membrane</location>
        <topology evidence="1">Single-pass membrane protein</topology>
    </subcellularLocation>
</comment>
<keyword evidence="10" id="KW-0245">EGF-like domain</keyword>
<evidence type="ECO:0000313" key="17">
    <source>
        <dbReference type="Proteomes" id="UP001177023"/>
    </source>
</evidence>
<evidence type="ECO:0000259" key="14">
    <source>
        <dbReference type="PROSITE" id="PS50026"/>
    </source>
</evidence>
<dbReference type="PROSITE" id="PS50026">
    <property type="entry name" value="EGF_3"/>
    <property type="match status" value="2"/>
</dbReference>
<dbReference type="InterPro" id="IPR054522">
    <property type="entry name" value="Hmr1_C"/>
</dbReference>
<dbReference type="CDD" id="cd11304">
    <property type="entry name" value="Cadherin_repeat"/>
    <property type="match status" value="2"/>
</dbReference>
<accession>A0AA36G1S8</accession>
<evidence type="ECO:0000256" key="5">
    <source>
        <dbReference type="ARBA" id="ARBA00022837"/>
    </source>
</evidence>
<feature type="disulfide bond" evidence="10">
    <location>
        <begin position="745"/>
        <end position="754"/>
    </location>
</feature>
<evidence type="ECO:0000256" key="3">
    <source>
        <dbReference type="ARBA" id="ARBA00022729"/>
    </source>
</evidence>
<dbReference type="Gene3D" id="2.60.40.60">
    <property type="entry name" value="Cadherins"/>
    <property type="match status" value="2"/>
</dbReference>
<dbReference type="GO" id="GO:0008013">
    <property type="term" value="F:beta-catenin binding"/>
    <property type="evidence" value="ECO:0007669"/>
    <property type="project" value="TreeGrafter"/>
</dbReference>
<organism evidence="16 17">
    <name type="scientific">Mesorhabditis spiculigera</name>
    <dbReference type="NCBI Taxonomy" id="96644"/>
    <lineage>
        <taxon>Eukaryota</taxon>
        <taxon>Metazoa</taxon>
        <taxon>Ecdysozoa</taxon>
        <taxon>Nematoda</taxon>
        <taxon>Chromadorea</taxon>
        <taxon>Rhabditida</taxon>
        <taxon>Rhabditina</taxon>
        <taxon>Rhabditomorpha</taxon>
        <taxon>Rhabditoidea</taxon>
        <taxon>Rhabditidae</taxon>
        <taxon>Mesorhabditinae</taxon>
        <taxon>Mesorhabditis</taxon>
    </lineage>
</organism>
<dbReference type="InterPro" id="IPR000152">
    <property type="entry name" value="EGF-type_Asp/Asn_hydroxyl_site"/>
</dbReference>
<dbReference type="AlphaFoldDB" id="A0AA36G1S8"/>
<dbReference type="PROSITE" id="PS50268">
    <property type="entry name" value="CADHERIN_2"/>
    <property type="match status" value="2"/>
</dbReference>
<dbReference type="InterPro" id="IPR039808">
    <property type="entry name" value="Cadherin"/>
</dbReference>
<dbReference type="InterPro" id="IPR056448">
    <property type="entry name" value="EGF_Hmr-1"/>
</dbReference>
<keyword evidence="2 12" id="KW-0812">Transmembrane</keyword>
<dbReference type="GO" id="GO:0016339">
    <property type="term" value="P:calcium-dependent cell-cell adhesion via plasma membrane cell adhesion molecules"/>
    <property type="evidence" value="ECO:0007669"/>
    <property type="project" value="TreeGrafter"/>
</dbReference>
<feature type="transmembrane region" description="Helical" evidence="12">
    <location>
        <begin position="1007"/>
        <end position="1028"/>
    </location>
</feature>
<dbReference type="SUPFAM" id="SSF49313">
    <property type="entry name" value="Cadherin-like"/>
    <property type="match status" value="2"/>
</dbReference>
<dbReference type="GO" id="GO:0016477">
    <property type="term" value="P:cell migration"/>
    <property type="evidence" value="ECO:0007669"/>
    <property type="project" value="TreeGrafter"/>
</dbReference>
<dbReference type="GO" id="GO:0016342">
    <property type="term" value="C:catenin complex"/>
    <property type="evidence" value="ECO:0007669"/>
    <property type="project" value="TreeGrafter"/>
</dbReference>
<dbReference type="SUPFAM" id="SSF49899">
    <property type="entry name" value="Concanavalin A-like lectins/glucanases"/>
    <property type="match status" value="2"/>
</dbReference>
<evidence type="ECO:0000256" key="4">
    <source>
        <dbReference type="ARBA" id="ARBA00022737"/>
    </source>
</evidence>
<feature type="non-terminal residue" evidence="16">
    <location>
        <position position="1"/>
    </location>
</feature>
<protein>
    <submittedName>
        <fullName evidence="16">Uncharacterized protein</fullName>
    </submittedName>
</protein>
<dbReference type="PROSITE" id="PS00010">
    <property type="entry name" value="ASX_HYDROXYL"/>
    <property type="match status" value="1"/>
</dbReference>
<dbReference type="Proteomes" id="UP001177023">
    <property type="component" value="Unassembled WGS sequence"/>
</dbReference>
<dbReference type="InterPro" id="IPR015919">
    <property type="entry name" value="Cadherin-like_sf"/>
</dbReference>
<feature type="domain" description="EGF-like" evidence="14">
    <location>
        <begin position="724"/>
        <end position="755"/>
    </location>
</feature>
<dbReference type="GO" id="GO:0007156">
    <property type="term" value="P:homophilic cell adhesion via plasma membrane adhesion molecules"/>
    <property type="evidence" value="ECO:0007669"/>
    <property type="project" value="InterPro"/>
</dbReference>
<evidence type="ECO:0000256" key="2">
    <source>
        <dbReference type="ARBA" id="ARBA00022692"/>
    </source>
</evidence>
<evidence type="ECO:0000256" key="12">
    <source>
        <dbReference type="SAM" id="Phobius"/>
    </source>
</evidence>
<reference evidence="16" key="1">
    <citation type="submission" date="2023-06" db="EMBL/GenBank/DDBJ databases">
        <authorList>
            <person name="Delattre M."/>
        </authorList>
    </citation>
    <scope>NUCLEOTIDE SEQUENCE</scope>
    <source>
        <strain evidence="16">AF72</strain>
    </source>
</reference>
<dbReference type="CDD" id="cd00054">
    <property type="entry name" value="EGF_CA"/>
    <property type="match status" value="1"/>
</dbReference>
<dbReference type="GO" id="GO:0000902">
    <property type="term" value="P:cell morphogenesis"/>
    <property type="evidence" value="ECO:0007669"/>
    <property type="project" value="TreeGrafter"/>
</dbReference>
<dbReference type="EMBL" id="CATQJA010002639">
    <property type="protein sequence ID" value="CAJ0575475.1"/>
    <property type="molecule type" value="Genomic_DNA"/>
</dbReference>
<dbReference type="GO" id="GO:0044331">
    <property type="term" value="P:cell-cell adhesion mediated by cadherin"/>
    <property type="evidence" value="ECO:0007669"/>
    <property type="project" value="TreeGrafter"/>
</dbReference>
<name>A0AA36G1S8_9BILA</name>
<dbReference type="Pfam" id="PF24811">
    <property type="entry name" value="Ig_Shg"/>
    <property type="match status" value="1"/>
</dbReference>
<dbReference type="SMART" id="SM00181">
    <property type="entry name" value="EGF"/>
    <property type="match status" value="3"/>
</dbReference>
<keyword evidence="8 10" id="KW-1015">Disulfide bond</keyword>
<dbReference type="Gene3D" id="2.60.120.200">
    <property type="match status" value="2"/>
</dbReference>
<keyword evidence="6 12" id="KW-1133">Transmembrane helix</keyword>
<feature type="domain" description="Cadherin" evidence="15">
    <location>
        <begin position="32"/>
        <end position="98"/>
    </location>
</feature>
<comment type="caution">
    <text evidence="10">Lacks conserved residue(s) required for the propagation of feature annotation.</text>
</comment>
<feature type="domain" description="Laminin G" evidence="13">
    <location>
        <begin position="511"/>
        <end position="710"/>
    </location>
</feature>
<dbReference type="SMART" id="SM00282">
    <property type="entry name" value="LamG"/>
    <property type="match status" value="1"/>
</dbReference>
<evidence type="ECO:0000256" key="1">
    <source>
        <dbReference type="ARBA" id="ARBA00004167"/>
    </source>
</evidence>
<dbReference type="GO" id="GO:0005912">
    <property type="term" value="C:adherens junction"/>
    <property type="evidence" value="ECO:0007669"/>
    <property type="project" value="TreeGrafter"/>
</dbReference>
<keyword evidence="5 9" id="KW-0106">Calcium</keyword>
<dbReference type="Gene3D" id="4.10.900.10">
    <property type="entry name" value="TCF3-CBD (Catenin binding domain)"/>
    <property type="match status" value="1"/>
</dbReference>
<feature type="region of interest" description="Disordered" evidence="11">
    <location>
        <begin position="1143"/>
        <end position="1165"/>
    </location>
</feature>
<proteinExistence type="predicted"/>
<dbReference type="Pfam" id="PF24613">
    <property type="entry name" value="EGF_Hmr-1"/>
    <property type="match status" value="1"/>
</dbReference>
<evidence type="ECO:0000256" key="8">
    <source>
        <dbReference type="ARBA" id="ARBA00023157"/>
    </source>
</evidence>
<dbReference type="PROSITE" id="PS00022">
    <property type="entry name" value="EGF_1"/>
    <property type="match status" value="1"/>
</dbReference>
<gene>
    <name evidence="16" type="ORF">MSPICULIGERA_LOCUS13785</name>
</gene>
<keyword evidence="3" id="KW-0732">Signal</keyword>
<dbReference type="PROSITE" id="PS00232">
    <property type="entry name" value="CADHERIN_1"/>
    <property type="match status" value="1"/>
</dbReference>
<dbReference type="InterPro" id="IPR020894">
    <property type="entry name" value="Cadherin_CS"/>
</dbReference>
<evidence type="ECO:0000313" key="16">
    <source>
        <dbReference type="EMBL" id="CAJ0575475.1"/>
    </source>
</evidence>
<dbReference type="PROSITE" id="PS01186">
    <property type="entry name" value="EGF_2"/>
    <property type="match status" value="1"/>
</dbReference>
<dbReference type="InterPro" id="IPR002126">
    <property type="entry name" value="Cadherin-like_dom"/>
</dbReference>
<dbReference type="InterPro" id="IPR056370">
    <property type="entry name" value="Shg-like_Ig-like"/>
</dbReference>
<dbReference type="InterPro" id="IPR000742">
    <property type="entry name" value="EGF"/>
</dbReference>